<dbReference type="Proteomes" id="UP000261052">
    <property type="component" value="Unassembled WGS sequence"/>
</dbReference>
<dbReference type="CDD" id="cd03811">
    <property type="entry name" value="GT4_GT28_WabH-like"/>
    <property type="match status" value="1"/>
</dbReference>
<dbReference type="PANTHER" id="PTHR12526">
    <property type="entry name" value="GLYCOSYLTRANSFERASE"/>
    <property type="match status" value="1"/>
</dbReference>
<name>A0A3E4LZJ5_9FIRM</name>
<feature type="domain" description="Glycosyl transferase family 1" evidence="1">
    <location>
        <begin position="217"/>
        <end position="372"/>
    </location>
</feature>
<accession>A0A3E4LZJ5</accession>
<dbReference type="RefSeq" id="WP_117686034.1">
    <property type="nucleotide sequence ID" value="NZ_QSQP01000009.1"/>
</dbReference>
<protein>
    <submittedName>
        <fullName evidence="2">Glycosyltransferase</fullName>
    </submittedName>
</protein>
<dbReference type="PANTHER" id="PTHR12526:SF630">
    <property type="entry name" value="GLYCOSYLTRANSFERASE"/>
    <property type="match status" value="1"/>
</dbReference>
<evidence type="ECO:0000313" key="2">
    <source>
        <dbReference type="EMBL" id="RGK42857.1"/>
    </source>
</evidence>
<dbReference type="Pfam" id="PF00534">
    <property type="entry name" value="Glycos_transf_1"/>
    <property type="match status" value="1"/>
</dbReference>
<evidence type="ECO:0000313" key="3">
    <source>
        <dbReference type="Proteomes" id="UP000261052"/>
    </source>
</evidence>
<keyword evidence="2" id="KW-0808">Transferase</keyword>
<sequence>MKKVLFLIHTLGAGGAEKVLINLVNNLDQSKYDITLMTVIDTGIFKQDIAKGIKYKTIFKLPHGNAKKSEEKSGSLHENYSCIKAIMKKSYTVFWRYANCAKIYKHFIKEKYDYEIAFLEGICAKIIASSNNDKSIKYSWVHVDLLNERKSESFFRNLDEEKKIYGQFNKIVCVSNVVKNSVKQKLGIKEQKLETLYNIIDSKEISNKSLDRIELVKDCLTFVSVGRLSNQKGYDRLIDAATKLKKENAKFKIYIIGEGPEKKNLESQIEKNNMSDVIYLLGFKKNPYVYMNFADVFICSSRAEGFSTVASEAVVLGKPCIVTDCSGMRELFGEEGQYGFITENSTEGIYDGMDKFIKNNKMLAEYAERAKEGAKRFDVNIALKTIERNLLDDF</sequence>
<dbReference type="GO" id="GO:0016757">
    <property type="term" value="F:glycosyltransferase activity"/>
    <property type="evidence" value="ECO:0007669"/>
    <property type="project" value="InterPro"/>
</dbReference>
<dbReference type="InterPro" id="IPR001296">
    <property type="entry name" value="Glyco_trans_1"/>
</dbReference>
<gene>
    <name evidence="2" type="ORF">DXD13_08555</name>
</gene>
<reference evidence="2 3" key="1">
    <citation type="submission" date="2018-08" db="EMBL/GenBank/DDBJ databases">
        <title>A genome reference for cultivated species of the human gut microbiota.</title>
        <authorList>
            <person name="Zou Y."/>
            <person name="Xue W."/>
            <person name="Luo G."/>
        </authorList>
    </citation>
    <scope>NUCLEOTIDE SEQUENCE [LARGE SCALE GENOMIC DNA]</scope>
    <source>
        <strain evidence="2 3">TF11-15AC</strain>
    </source>
</reference>
<dbReference type="AlphaFoldDB" id="A0A3E4LZJ5"/>
<dbReference type="Gene3D" id="3.40.50.2000">
    <property type="entry name" value="Glycogen Phosphorylase B"/>
    <property type="match status" value="2"/>
</dbReference>
<comment type="caution">
    <text evidence="2">The sequence shown here is derived from an EMBL/GenBank/DDBJ whole genome shotgun (WGS) entry which is preliminary data.</text>
</comment>
<proteinExistence type="predicted"/>
<dbReference type="EMBL" id="QSQP01000009">
    <property type="protein sequence ID" value="RGK42857.1"/>
    <property type="molecule type" value="Genomic_DNA"/>
</dbReference>
<evidence type="ECO:0000259" key="1">
    <source>
        <dbReference type="Pfam" id="PF00534"/>
    </source>
</evidence>
<dbReference type="SUPFAM" id="SSF53756">
    <property type="entry name" value="UDP-Glycosyltransferase/glycogen phosphorylase"/>
    <property type="match status" value="1"/>
</dbReference>
<organism evidence="2 3">
    <name type="scientific">Agathobacter rectalis</name>
    <dbReference type="NCBI Taxonomy" id="39491"/>
    <lineage>
        <taxon>Bacteria</taxon>
        <taxon>Bacillati</taxon>
        <taxon>Bacillota</taxon>
        <taxon>Clostridia</taxon>
        <taxon>Lachnospirales</taxon>
        <taxon>Lachnospiraceae</taxon>
        <taxon>Agathobacter</taxon>
    </lineage>
</organism>